<protein>
    <recommendedName>
        <fullName evidence="2">DUF6534 domain-containing protein</fullName>
    </recommendedName>
</protein>
<keyword evidence="4" id="KW-1185">Reference proteome</keyword>
<feature type="transmembrane region" description="Helical" evidence="1">
    <location>
        <begin position="207"/>
        <end position="235"/>
    </location>
</feature>
<dbReference type="EMBL" id="KV722660">
    <property type="protein sequence ID" value="OCH84547.1"/>
    <property type="molecule type" value="Genomic_DNA"/>
</dbReference>
<feature type="transmembrane region" description="Helical" evidence="1">
    <location>
        <begin position="99"/>
        <end position="119"/>
    </location>
</feature>
<evidence type="ECO:0000313" key="3">
    <source>
        <dbReference type="EMBL" id="OCH84547.1"/>
    </source>
</evidence>
<keyword evidence="1" id="KW-0472">Membrane</keyword>
<keyword evidence="1" id="KW-1133">Transmembrane helix</keyword>
<evidence type="ECO:0000256" key="1">
    <source>
        <dbReference type="SAM" id="Phobius"/>
    </source>
</evidence>
<keyword evidence="1" id="KW-0812">Transmembrane</keyword>
<name>A0A8E2APV0_9APHY</name>
<dbReference type="PANTHER" id="PTHR40465">
    <property type="entry name" value="CHROMOSOME 1, WHOLE GENOME SHOTGUN SEQUENCE"/>
    <property type="match status" value="1"/>
</dbReference>
<accession>A0A8E2APV0</accession>
<feature type="transmembrane region" description="Helical" evidence="1">
    <location>
        <begin position="171"/>
        <end position="195"/>
    </location>
</feature>
<organism evidence="3 4">
    <name type="scientific">Obba rivulosa</name>
    <dbReference type="NCBI Taxonomy" id="1052685"/>
    <lineage>
        <taxon>Eukaryota</taxon>
        <taxon>Fungi</taxon>
        <taxon>Dikarya</taxon>
        <taxon>Basidiomycota</taxon>
        <taxon>Agaricomycotina</taxon>
        <taxon>Agaricomycetes</taxon>
        <taxon>Polyporales</taxon>
        <taxon>Gelatoporiaceae</taxon>
        <taxon>Obba</taxon>
    </lineage>
</organism>
<dbReference type="AlphaFoldDB" id="A0A8E2APV0"/>
<evidence type="ECO:0000313" key="4">
    <source>
        <dbReference type="Proteomes" id="UP000250043"/>
    </source>
</evidence>
<feature type="transmembrane region" description="Helical" evidence="1">
    <location>
        <begin position="131"/>
        <end position="151"/>
    </location>
</feature>
<feature type="transmembrane region" description="Helical" evidence="1">
    <location>
        <begin position="27"/>
        <end position="47"/>
    </location>
</feature>
<reference evidence="3 4" key="1">
    <citation type="submission" date="2016-07" db="EMBL/GenBank/DDBJ databases">
        <title>Draft genome of the white-rot fungus Obba rivulosa 3A-2.</title>
        <authorList>
            <consortium name="DOE Joint Genome Institute"/>
            <person name="Miettinen O."/>
            <person name="Riley R."/>
            <person name="Acob R."/>
            <person name="Barry K."/>
            <person name="Cullen D."/>
            <person name="De Vries R."/>
            <person name="Hainaut M."/>
            <person name="Hatakka A."/>
            <person name="Henrissat B."/>
            <person name="Hilden K."/>
            <person name="Kuo R."/>
            <person name="Labutti K."/>
            <person name="Lipzen A."/>
            <person name="Makela M.R."/>
            <person name="Sandor L."/>
            <person name="Spatafora J.W."/>
            <person name="Grigoriev I.V."/>
            <person name="Hibbett D.S."/>
        </authorList>
    </citation>
    <scope>NUCLEOTIDE SEQUENCE [LARGE SCALE GENOMIC DNA]</scope>
    <source>
        <strain evidence="3 4">3A-2</strain>
    </source>
</reference>
<proteinExistence type="predicted"/>
<feature type="transmembrane region" description="Helical" evidence="1">
    <location>
        <begin position="241"/>
        <end position="261"/>
    </location>
</feature>
<dbReference type="Proteomes" id="UP000250043">
    <property type="component" value="Unassembled WGS sequence"/>
</dbReference>
<feature type="domain" description="DUF6534" evidence="2">
    <location>
        <begin position="179"/>
        <end position="265"/>
    </location>
</feature>
<dbReference type="InterPro" id="IPR045339">
    <property type="entry name" value="DUF6534"/>
</dbReference>
<gene>
    <name evidence="3" type="ORF">OBBRIDRAFT_396186</name>
</gene>
<feature type="transmembrane region" description="Helical" evidence="1">
    <location>
        <begin position="59"/>
        <end position="79"/>
    </location>
</feature>
<evidence type="ECO:0000259" key="2">
    <source>
        <dbReference type="Pfam" id="PF20152"/>
    </source>
</evidence>
<dbReference type="Pfam" id="PF20152">
    <property type="entry name" value="DUF6534"/>
    <property type="match status" value="1"/>
</dbReference>
<dbReference type="PANTHER" id="PTHR40465:SF1">
    <property type="entry name" value="DUF6534 DOMAIN-CONTAINING PROTEIN"/>
    <property type="match status" value="1"/>
</dbReference>
<sequence length="314" mass="34838">MESVGMSAGDLPLVASDLSTTLGALEIGLILSAVFYGITIIQTYTYYRYSEPDWWPVKLSVFAMWLLDTLHFAFLAQILYTYTVTDYASENAILDPTTWLTMAVSATQSLLDIVVRILYCYRIWRLNLRKLLLIVPILICSLANFAFGILFAVQERHFVSLILMSGGSKWILYAGTSLAIAADVLITASQVVLLWNQHAEFYRTRNIIRMLILYSIQTGVLVTLSATSCLMLFAFMPHNNLYIALYLLLPQLLLNSLLATLNAKHNLRASATGGIVELTMSDSAHTHSACSAGHISLARKGVRGDQRCGSTPRV</sequence>
<dbReference type="OrthoDB" id="3263055at2759"/>